<evidence type="ECO:0000313" key="3">
    <source>
        <dbReference type="EMBL" id="GGE56419.1"/>
    </source>
</evidence>
<keyword evidence="1" id="KW-0812">Transmembrane</keyword>
<keyword evidence="1" id="KW-1133">Transmembrane helix</keyword>
<proteinExistence type="predicted"/>
<dbReference type="Pfam" id="PF09577">
    <property type="entry name" value="Spore_YpjB"/>
    <property type="match status" value="1"/>
</dbReference>
<feature type="transmembrane region" description="Helical" evidence="1">
    <location>
        <begin position="219"/>
        <end position="240"/>
    </location>
</feature>
<keyword evidence="2" id="KW-0732">Signal</keyword>
<organism evidence="3 4">
    <name type="scientific">Priestia taiwanensis</name>
    <dbReference type="NCBI Taxonomy" id="1347902"/>
    <lineage>
        <taxon>Bacteria</taxon>
        <taxon>Bacillati</taxon>
        <taxon>Bacillota</taxon>
        <taxon>Bacilli</taxon>
        <taxon>Bacillales</taxon>
        <taxon>Bacillaceae</taxon>
        <taxon>Priestia</taxon>
    </lineage>
</organism>
<dbReference type="InterPro" id="IPR014231">
    <property type="entry name" value="Spore_YpjB"/>
</dbReference>
<dbReference type="Proteomes" id="UP000605259">
    <property type="component" value="Unassembled WGS sequence"/>
</dbReference>
<keyword evidence="4" id="KW-1185">Reference proteome</keyword>
<evidence type="ECO:0000313" key="4">
    <source>
        <dbReference type="Proteomes" id="UP000605259"/>
    </source>
</evidence>
<evidence type="ECO:0000256" key="2">
    <source>
        <dbReference type="SAM" id="SignalP"/>
    </source>
</evidence>
<comment type="caution">
    <text evidence="3">The sequence shown here is derived from an EMBL/GenBank/DDBJ whole genome shotgun (WGS) entry which is preliminary data.</text>
</comment>
<accession>A0A917AJF8</accession>
<dbReference type="EMBL" id="BMFK01000001">
    <property type="protein sequence ID" value="GGE56419.1"/>
    <property type="molecule type" value="Genomic_DNA"/>
</dbReference>
<feature type="signal peptide" evidence="2">
    <location>
        <begin position="1"/>
        <end position="22"/>
    </location>
</feature>
<feature type="chain" id="PRO_5037549378" evidence="2">
    <location>
        <begin position="23"/>
        <end position="254"/>
    </location>
</feature>
<sequence>MKRIVVCVFIMIAVLLPVGVQAASKADSLGESVDDILQVVQQNRLDQADKMLKQLSDVLSSASLAEDIKGTKEQVLSTVFKQAVYAVEDETKTRQEVYEQVLRLRLAIDATTAKYNPMWLGRKEQVLSTFLSVEEALEKKDNKAFQQAYNRFVTQMDIIYPSLVLHLKDAQLDKLDTNLTYVETNRHHMMNNAFADTQFKMLKDELYTLFDEPHKDETILSIIWISFIIGGMILLVLLYASLRKYRTIRKNGAI</sequence>
<gene>
    <name evidence="3" type="ORF">GCM10007140_03420</name>
</gene>
<protein>
    <submittedName>
        <fullName evidence="3">Sporulation protein YpjB</fullName>
    </submittedName>
</protein>
<keyword evidence="1" id="KW-0472">Membrane</keyword>
<dbReference type="RefSeq" id="WP_188386723.1">
    <property type="nucleotide sequence ID" value="NZ_BMFK01000001.1"/>
</dbReference>
<evidence type="ECO:0000256" key="1">
    <source>
        <dbReference type="SAM" id="Phobius"/>
    </source>
</evidence>
<dbReference type="AlphaFoldDB" id="A0A917AJF8"/>
<reference evidence="3" key="2">
    <citation type="submission" date="2020-09" db="EMBL/GenBank/DDBJ databases">
        <authorList>
            <person name="Sun Q."/>
            <person name="Zhou Y."/>
        </authorList>
    </citation>
    <scope>NUCLEOTIDE SEQUENCE</scope>
    <source>
        <strain evidence="3">CGMCC 1.12698</strain>
    </source>
</reference>
<reference evidence="3" key="1">
    <citation type="journal article" date="2014" name="Int. J. Syst. Evol. Microbiol.">
        <title>Complete genome sequence of Corynebacterium casei LMG S-19264T (=DSM 44701T), isolated from a smear-ripened cheese.</title>
        <authorList>
            <consortium name="US DOE Joint Genome Institute (JGI-PGF)"/>
            <person name="Walter F."/>
            <person name="Albersmeier A."/>
            <person name="Kalinowski J."/>
            <person name="Ruckert C."/>
        </authorList>
    </citation>
    <scope>NUCLEOTIDE SEQUENCE</scope>
    <source>
        <strain evidence="3">CGMCC 1.12698</strain>
    </source>
</reference>
<name>A0A917AJF8_9BACI</name>